<evidence type="ECO:0000313" key="1">
    <source>
        <dbReference type="EMBL" id="ACU03583.1"/>
    </source>
</evidence>
<dbReference type="STRING" id="485917.Phep_1369"/>
<dbReference type="RefSeq" id="WP_012781527.1">
    <property type="nucleotide sequence ID" value="NC_013061.1"/>
</dbReference>
<keyword evidence="2" id="KW-1185">Reference proteome</keyword>
<name>C6XT22_PEDHD</name>
<dbReference type="HOGENOM" id="CLU_1813972_0_0_10"/>
<reference evidence="1 2" key="1">
    <citation type="journal article" date="2009" name="Stand. Genomic Sci.">
        <title>Complete genome sequence of Pedobacter heparinus type strain (HIM 762-3).</title>
        <authorList>
            <person name="Han C."/>
            <person name="Spring S."/>
            <person name="Lapidus A."/>
            <person name="Del Rio T.G."/>
            <person name="Tice H."/>
            <person name="Copeland A."/>
            <person name="Cheng J.F."/>
            <person name="Lucas S."/>
            <person name="Chen F."/>
            <person name="Nolan M."/>
            <person name="Bruce D."/>
            <person name="Goodwin L."/>
            <person name="Pitluck S."/>
            <person name="Ivanova N."/>
            <person name="Mavromatis K."/>
            <person name="Mikhailova N."/>
            <person name="Pati A."/>
            <person name="Chen A."/>
            <person name="Palaniappan K."/>
            <person name="Land M."/>
            <person name="Hauser L."/>
            <person name="Chang Y.J."/>
            <person name="Jeffries C.C."/>
            <person name="Saunders E."/>
            <person name="Chertkov O."/>
            <person name="Brettin T."/>
            <person name="Goker M."/>
            <person name="Rohde M."/>
            <person name="Bristow J."/>
            <person name="Eisen J.A."/>
            <person name="Markowitz V."/>
            <person name="Hugenholtz P."/>
            <person name="Kyrpides N.C."/>
            <person name="Klenk H.P."/>
            <person name="Detter J.C."/>
        </authorList>
    </citation>
    <scope>NUCLEOTIDE SEQUENCE [LARGE SCALE GENOMIC DNA]</scope>
    <source>
        <strain evidence="2">ATCC 13125 / DSM 2366 / CIP 104194 / JCM 7457 / NBRC 12017 / NCIMB 9290 / NRRL B-14731 / HIM 762-3</strain>
    </source>
</reference>
<dbReference type="EMBL" id="CP001681">
    <property type="protein sequence ID" value="ACU03583.1"/>
    <property type="molecule type" value="Genomic_DNA"/>
</dbReference>
<dbReference type="OrthoDB" id="771583at2"/>
<dbReference type="KEGG" id="phe:Phep_1369"/>
<organism evidence="1 2">
    <name type="scientific">Pedobacter heparinus (strain ATCC 13125 / DSM 2366 / CIP 104194 / JCM 7457 / NBRC 12017 / NCIMB 9290 / NRRL B-14731 / HIM 762-3)</name>
    <dbReference type="NCBI Taxonomy" id="485917"/>
    <lineage>
        <taxon>Bacteria</taxon>
        <taxon>Pseudomonadati</taxon>
        <taxon>Bacteroidota</taxon>
        <taxon>Sphingobacteriia</taxon>
        <taxon>Sphingobacteriales</taxon>
        <taxon>Sphingobacteriaceae</taxon>
        <taxon>Pedobacter</taxon>
    </lineage>
</organism>
<protein>
    <submittedName>
        <fullName evidence="1">Uncharacterized protein</fullName>
    </submittedName>
</protein>
<accession>C6XT22</accession>
<dbReference type="Proteomes" id="UP000000852">
    <property type="component" value="Chromosome"/>
</dbReference>
<gene>
    <name evidence="1" type="ordered locus">Phep_1369</name>
</gene>
<sequence length="142" mass="16454">MDTSFLLNIKRLDDYYRNLRFQTGIWSRLLWLDNGKEMIFVSSGTVFDPEHFSQDGWILLFNELFLQDFLQRYPESYNNGLLLEKGLGHSVIPLSESLRKELNDLAGLLSRAIAQGQSELYLQSYADLILLNANNTYAKVVR</sequence>
<evidence type="ECO:0000313" key="2">
    <source>
        <dbReference type="Proteomes" id="UP000000852"/>
    </source>
</evidence>
<dbReference type="AlphaFoldDB" id="C6XT22"/>
<proteinExistence type="predicted"/>